<dbReference type="PANTHER" id="PTHR33119:SF1">
    <property type="entry name" value="FE2OG DIOXYGENASE DOMAIN-CONTAINING PROTEIN"/>
    <property type="match status" value="1"/>
</dbReference>
<feature type="domain" description="DUF4246" evidence="2">
    <location>
        <begin position="21"/>
        <end position="82"/>
    </location>
</feature>
<comment type="caution">
    <text evidence="3">The sequence shown here is derived from an EMBL/GenBank/DDBJ whole genome shotgun (WGS) entry which is preliminary data.</text>
</comment>
<organism evidence="3 4">
    <name type="scientific">Aureobasidium pullulans</name>
    <name type="common">Black yeast</name>
    <name type="synonym">Pullularia pullulans</name>
    <dbReference type="NCBI Taxonomy" id="5580"/>
    <lineage>
        <taxon>Eukaryota</taxon>
        <taxon>Fungi</taxon>
        <taxon>Dikarya</taxon>
        <taxon>Ascomycota</taxon>
        <taxon>Pezizomycotina</taxon>
        <taxon>Dothideomycetes</taxon>
        <taxon>Dothideomycetidae</taxon>
        <taxon>Dothideales</taxon>
        <taxon>Saccotheciaceae</taxon>
        <taxon>Aureobasidium</taxon>
    </lineage>
</organism>
<dbReference type="EMBL" id="QZAL01000159">
    <property type="protein sequence ID" value="THW35343.1"/>
    <property type="molecule type" value="Genomic_DNA"/>
</dbReference>
<dbReference type="AlphaFoldDB" id="A0A4S8X7G5"/>
<dbReference type="Pfam" id="PF14033">
    <property type="entry name" value="DUF4246"/>
    <property type="match status" value="1"/>
</dbReference>
<reference evidence="3 4" key="1">
    <citation type="submission" date="2018-10" db="EMBL/GenBank/DDBJ databases">
        <title>Fifty Aureobasidium pullulans genomes reveal a recombining polyextremotolerant generalist.</title>
        <authorList>
            <person name="Gostincar C."/>
            <person name="Turk M."/>
            <person name="Zajc J."/>
            <person name="Gunde-Cimerman N."/>
        </authorList>
    </citation>
    <scope>NUCLEOTIDE SEQUENCE [LARGE SCALE GENOMIC DNA]</scope>
    <source>
        <strain evidence="3 4">EXF-11013</strain>
    </source>
</reference>
<dbReference type="InterPro" id="IPR049192">
    <property type="entry name" value="DUF4246_C"/>
</dbReference>
<feature type="domain" description="DUF4246" evidence="1">
    <location>
        <begin position="97"/>
        <end position="626"/>
    </location>
</feature>
<dbReference type="InterPro" id="IPR025340">
    <property type="entry name" value="DUF4246"/>
</dbReference>
<evidence type="ECO:0000259" key="2">
    <source>
        <dbReference type="Pfam" id="PF21666"/>
    </source>
</evidence>
<accession>A0A4S8X7G5</accession>
<dbReference type="Proteomes" id="UP000310687">
    <property type="component" value="Unassembled WGS sequence"/>
</dbReference>
<proteinExistence type="predicted"/>
<name>A0A4S8X7G5_AURPU</name>
<protein>
    <submittedName>
        <fullName evidence="3">Uncharacterized protein</fullName>
    </submittedName>
</protein>
<evidence type="ECO:0000313" key="3">
    <source>
        <dbReference type="EMBL" id="THW35343.1"/>
    </source>
</evidence>
<evidence type="ECO:0000259" key="1">
    <source>
        <dbReference type="Pfam" id="PF14033"/>
    </source>
</evidence>
<evidence type="ECO:0000313" key="4">
    <source>
        <dbReference type="Proteomes" id="UP000310687"/>
    </source>
</evidence>
<sequence>MAPPFADSPCFDNSGRGPLAVPGSGFPLEQELHPGDRFTHGVREWFQEPNITARELAMLCLINNITDRPTWSTDVFNDTATSQLCQEALRSRLISPKTWDWCLSELQDKARIFQSSGRILVYNTGVAVCKSDVVLDKEVQTGVKYELSVIESSSHSDITAIESLSDTSRQTRRLVDPLLYPLIYGKSRVLSEGNTLPLKNMFKHTGKCSIAPEVPVLGRRFRHGTNYLGRSTRNEQLQTGSSWSTSFQRLPCEMDFKEGHSTDVRITSYINGLHPRHQSLHHAIEKLVSASIEPWNDVLIKQSRGHFPTRIKTYGVSYEPPPPDFDHFTEAGKHPGNESYYAAIEEAEAYCAQPDEYPSVDESGKVSLFVFKMPDDLDAWCRSGEDLGWLMRHKFSWLTHFVHPEPGTAYTYQQWKAGQAEEAIIERIPSLYEPDAEEQTVRIPFQEYRAALQESFWQKGLQVVVKIERIELNPGEPRFSGSNWHVEGLHNEHIVANSVYILEEENTTEPCIDFRQETRMDLDEFEHDEDDLEAFLQVFDAPYKQQILGGSLDPPPSLQRLGSVNLPVGRLLAWPNLLHHRITPFELVDKTKSGRRTFLTLSLVDPNYRICSTRNVPPQDHGWWAEQALAAALPRNVAVPRELLDHIDSYTDDWPTGLEEATKIRGQMAKEQKDHERDIMNHPSGFYDYNVDDCNLGDFPDLPSMDLGSS</sequence>
<dbReference type="Pfam" id="PF21666">
    <property type="entry name" value="DUF4246_N"/>
    <property type="match status" value="1"/>
</dbReference>
<gene>
    <name evidence="3" type="ORF">D6D22_08185</name>
</gene>
<dbReference type="PANTHER" id="PTHR33119">
    <property type="entry name" value="IFI3P"/>
    <property type="match status" value="1"/>
</dbReference>
<dbReference type="InterPro" id="IPR049207">
    <property type="entry name" value="DUF4246_N"/>
</dbReference>